<feature type="domain" description="HTH lysR-type" evidence="5">
    <location>
        <begin position="28"/>
        <end position="85"/>
    </location>
</feature>
<dbReference type="GO" id="GO:0043565">
    <property type="term" value="F:sequence-specific DNA binding"/>
    <property type="evidence" value="ECO:0007669"/>
    <property type="project" value="TreeGrafter"/>
</dbReference>
<evidence type="ECO:0000259" key="5">
    <source>
        <dbReference type="PROSITE" id="PS50931"/>
    </source>
</evidence>
<dbReference type="EMBL" id="OGTP01000003">
    <property type="protein sequence ID" value="SPB14136.1"/>
    <property type="molecule type" value="Genomic_DNA"/>
</dbReference>
<dbReference type="Pfam" id="PF03466">
    <property type="entry name" value="LysR_substrate"/>
    <property type="match status" value="1"/>
</dbReference>
<dbReference type="Gene3D" id="1.10.10.10">
    <property type="entry name" value="Winged helix-like DNA-binding domain superfamily/Winged helix DNA-binding domain"/>
    <property type="match status" value="1"/>
</dbReference>
<dbReference type="FunFam" id="3.40.190.290:FF:000001">
    <property type="entry name" value="Transcriptional regulator, LysR family"/>
    <property type="match status" value="1"/>
</dbReference>
<dbReference type="InterPro" id="IPR000847">
    <property type="entry name" value="LysR_HTH_N"/>
</dbReference>
<dbReference type="FunFam" id="1.10.10.10:FF:000001">
    <property type="entry name" value="LysR family transcriptional regulator"/>
    <property type="match status" value="1"/>
</dbReference>
<dbReference type="GO" id="GO:0003700">
    <property type="term" value="F:DNA-binding transcription factor activity"/>
    <property type="evidence" value="ECO:0007669"/>
    <property type="project" value="InterPro"/>
</dbReference>
<keyword evidence="4" id="KW-0804">Transcription</keyword>
<keyword evidence="2" id="KW-0805">Transcription regulation</keyword>
<dbReference type="PANTHER" id="PTHR30537">
    <property type="entry name" value="HTH-TYPE TRANSCRIPTIONAL REGULATOR"/>
    <property type="match status" value="1"/>
</dbReference>
<dbReference type="PROSITE" id="PS50931">
    <property type="entry name" value="HTH_LYSR"/>
    <property type="match status" value="1"/>
</dbReference>
<dbReference type="InterPro" id="IPR036390">
    <property type="entry name" value="WH_DNA-bd_sf"/>
</dbReference>
<proteinExistence type="inferred from homology"/>
<dbReference type="Pfam" id="PF00126">
    <property type="entry name" value="HTH_1"/>
    <property type="match status" value="1"/>
</dbReference>
<dbReference type="PANTHER" id="PTHR30537:SF5">
    <property type="entry name" value="HTH-TYPE TRANSCRIPTIONAL ACTIVATOR TTDR-RELATED"/>
    <property type="match status" value="1"/>
</dbReference>
<sequence>MIEGYYHQFRLLLFDPAHHNHQIMLNEPMLGDLRLFCEVARRLSFVAAAHEFGNSQTHVSKRIALLEKTLGVKLLHRTTRRVSLTTDGETVNRWARAILQDVDAMRDDLSSLRVNPRGSLRISSSQRLGRSHIAPIVSLMKKRYPELEIWLELVDRRVNLVDEGFDLDIRVGAVQEPGLIAHHIAVSPRVLCAASAYLETHGRPRSVDELAQHDCLVFRERDEPFGVWRLLGPGGWSTVKVTGPLASNHSDVVLRWARDGHGIVMVGQSYVAHALTEGLLERVLPAWEQPADVWAMSAARAAQSAKVRVCIDFLKQELADGEFALWKP</sequence>
<evidence type="ECO:0000256" key="2">
    <source>
        <dbReference type="ARBA" id="ARBA00023015"/>
    </source>
</evidence>
<evidence type="ECO:0000313" key="7">
    <source>
        <dbReference type="Proteomes" id="UP000238169"/>
    </source>
</evidence>
<evidence type="ECO:0000313" key="6">
    <source>
        <dbReference type="EMBL" id="SPB14136.1"/>
    </source>
</evidence>
<evidence type="ECO:0000256" key="1">
    <source>
        <dbReference type="ARBA" id="ARBA00009437"/>
    </source>
</evidence>
<dbReference type="OrthoDB" id="8954631at2"/>
<protein>
    <submittedName>
        <fullName evidence="6">LysR family transcriptional regulator</fullName>
    </submittedName>
</protein>
<name>A0A2U3I1Y9_9BURK</name>
<gene>
    <name evidence="6" type="ORF">NOV72_01385</name>
</gene>
<evidence type="ECO:0000256" key="4">
    <source>
        <dbReference type="ARBA" id="ARBA00023163"/>
    </source>
</evidence>
<dbReference type="InterPro" id="IPR058163">
    <property type="entry name" value="LysR-type_TF_proteobact-type"/>
</dbReference>
<dbReference type="GO" id="GO:0006351">
    <property type="term" value="P:DNA-templated transcription"/>
    <property type="evidence" value="ECO:0007669"/>
    <property type="project" value="TreeGrafter"/>
</dbReference>
<dbReference type="InterPro" id="IPR036388">
    <property type="entry name" value="WH-like_DNA-bd_sf"/>
</dbReference>
<evidence type="ECO:0000256" key="3">
    <source>
        <dbReference type="ARBA" id="ARBA00023125"/>
    </source>
</evidence>
<keyword evidence="3" id="KW-0238">DNA-binding</keyword>
<organism evidence="6 7">
    <name type="scientific">Caballeronia novacaledonica</name>
    <dbReference type="NCBI Taxonomy" id="1544861"/>
    <lineage>
        <taxon>Bacteria</taxon>
        <taxon>Pseudomonadati</taxon>
        <taxon>Pseudomonadota</taxon>
        <taxon>Betaproteobacteria</taxon>
        <taxon>Burkholderiales</taxon>
        <taxon>Burkholderiaceae</taxon>
        <taxon>Caballeronia</taxon>
    </lineage>
</organism>
<dbReference type="Gene3D" id="3.40.190.290">
    <property type="match status" value="1"/>
</dbReference>
<reference evidence="7" key="1">
    <citation type="submission" date="2018-01" db="EMBL/GenBank/DDBJ databases">
        <authorList>
            <person name="Peeters C."/>
        </authorList>
    </citation>
    <scope>NUCLEOTIDE SEQUENCE [LARGE SCALE GENOMIC DNA]</scope>
</reference>
<accession>A0A2U3I1Y9</accession>
<dbReference type="Proteomes" id="UP000238169">
    <property type="component" value="Unassembled WGS sequence"/>
</dbReference>
<keyword evidence="7" id="KW-1185">Reference proteome</keyword>
<dbReference type="SUPFAM" id="SSF53850">
    <property type="entry name" value="Periplasmic binding protein-like II"/>
    <property type="match status" value="1"/>
</dbReference>
<dbReference type="AlphaFoldDB" id="A0A2U3I1Y9"/>
<dbReference type="InterPro" id="IPR005119">
    <property type="entry name" value="LysR_subst-bd"/>
</dbReference>
<comment type="similarity">
    <text evidence="1">Belongs to the LysR transcriptional regulatory family.</text>
</comment>
<dbReference type="SUPFAM" id="SSF46785">
    <property type="entry name" value="Winged helix' DNA-binding domain"/>
    <property type="match status" value="1"/>
</dbReference>